<name>A0A6D2IIK4_9BRAS</name>
<dbReference type="AlphaFoldDB" id="A0A6D2IIK4"/>
<evidence type="ECO:0000256" key="1">
    <source>
        <dbReference type="ARBA" id="ARBA00022491"/>
    </source>
</evidence>
<feature type="compositionally biased region" description="Basic and acidic residues" evidence="4">
    <location>
        <begin position="42"/>
        <end position="52"/>
    </location>
</feature>
<feature type="region of interest" description="Disordered" evidence="4">
    <location>
        <begin position="1"/>
        <end position="78"/>
    </location>
</feature>
<evidence type="ECO:0000313" key="6">
    <source>
        <dbReference type="Proteomes" id="UP000467841"/>
    </source>
</evidence>
<gene>
    <name evidence="5" type="ORF">MERR_LOCUS15958</name>
</gene>
<accession>A0A6D2IIK4</accession>
<evidence type="ECO:0000256" key="3">
    <source>
        <dbReference type="ARBA" id="ARBA00023163"/>
    </source>
</evidence>
<dbReference type="GO" id="GO:0003700">
    <property type="term" value="F:DNA-binding transcription factor activity"/>
    <property type="evidence" value="ECO:0007669"/>
    <property type="project" value="InterPro"/>
</dbReference>
<evidence type="ECO:0000256" key="4">
    <source>
        <dbReference type="SAM" id="MobiDB-lite"/>
    </source>
</evidence>
<dbReference type="PANTHER" id="PTHR33388">
    <property type="entry name" value="OS01G0212500 PROTEIN"/>
    <property type="match status" value="1"/>
</dbReference>
<evidence type="ECO:0000313" key="5">
    <source>
        <dbReference type="EMBL" id="CAA7028723.1"/>
    </source>
</evidence>
<feature type="compositionally biased region" description="Basic and acidic residues" evidence="4">
    <location>
        <begin position="1"/>
        <end position="12"/>
    </location>
</feature>
<reference evidence="5" key="1">
    <citation type="submission" date="2020-01" db="EMBL/GenBank/DDBJ databases">
        <authorList>
            <person name="Mishra B."/>
        </authorList>
    </citation>
    <scope>NUCLEOTIDE SEQUENCE [LARGE SCALE GENOMIC DNA]</scope>
</reference>
<evidence type="ECO:0000256" key="2">
    <source>
        <dbReference type="ARBA" id="ARBA00023015"/>
    </source>
</evidence>
<organism evidence="5 6">
    <name type="scientific">Microthlaspi erraticum</name>
    <dbReference type="NCBI Taxonomy" id="1685480"/>
    <lineage>
        <taxon>Eukaryota</taxon>
        <taxon>Viridiplantae</taxon>
        <taxon>Streptophyta</taxon>
        <taxon>Embryophyta</taxon>
        <taxon>Tracheophyta</taxon>
        <taxon>Spermatophyta</taxon>
        <taxon>Magnoliopsida</taxon>
        <taxon>eudicotyledons</taxon>
        <taxon>Gunneridae</taxon>
        <taxon>Pentapetalae</taxon>
        <taxon>rosids</taxon>
        <taxon>malvids</taxon>
        <taxon>Brassicales</taxon>
        <taxon>Brassicaceae</taxon>
        <taxon>Coluteocarpeae</taxon>
        <taxon>Microthlaspi</taxon>
    </lineage>
</organism>
<keyword evidence="3" id="KW-0804">Transcription</keyword>
<dbReference type="Proteomes" id="UP000467841">
    <property type="component" value="Unassembled WGS sequence"/>
</dbReference>
<keyword evidence="6" id="KW-1185">Reference proteome</keyword>
<feature type="compositionally biased region" description="Basic residues" evidence="4">
    <location>
        <begin position="22"/>
        <end position="35"/>
    </location>
</feature>
<dbReference type="EMBL" id="CACVBM020001073">
    <property type="protein sequence ID" value="CAA7028723.1"/>
    <property type="molecule type" value="Genomic_DNA"/>
</dbReference>
<keyword evidence="1" id="KW-0678">Repressor</keyword>
<dbReference type="PANTHER" id="PTHR33388:SF14">
    <property type="entry name" value="PROTEIN SPEAR4"/>
    <property type="match status" value="1"/>
</dbReference>
<evidence type="ECO:0008006" key="7">
    <source>
        <dbReference type="Google" id="ProtNLM"/>
    </source>
</evidence>
<comment type="caution">
    <text evidence="5">The sequence shown here is derived from an EMBL/GenBank/DDBJ whole genome shotgun (WGS) entry which is preliminary data.</text>
</comment>
<protein>
    <recommendedName>
        <fullName evidence="7">SPOROCYTELESS-like EAR-containing protein 1</fullName>
    </recommendedName>
</protein>
<sequence length="302" mass="34012">MCSKTSSERYGGDDNYTGLSPKKQKHNNGRRRVPRRGPGVAELEKIRLEEQQHNSSAAPLASPPLPPTPEKSSTTIDRTGPVYPFSSYFSTGSFPNDLIPPAPVFQRHHDSFLHYPPPMNLPIPGSGGFYQFIEPPSNQKPCLDNVPKFLDEEKIVAAKRPWHFIAETTKCSVGPTKTSNISRDGKQIKSLDQRLKNHFQDSGTTIRNPITIDSLSPATPPTPMIIPNSSLDFPRFIQKEEFDHEFVPRRNVVNLLASNKKPFYSFLPSNEQSTRDQDLSFSLKTDRYDTVTDHGIDLRLKL</sequence>
<dbReference type="InterPro" id="IPR040356">
    <property type="entry name" value="SPEAR"/>
</dbReference>
<dbReference type="OrthoDB" id="1086206at2759"/>
<keyword evidence="2" id="KW-0805">Transcription regulation</keyword>
<proteinExistence type="predicted"/>